<dbReference type="HOGENOM" id="CLU_2040280_0_0_1"/>
<dbReference type="EMBL" id="AMQN01016829">
    <property type="status" value="NOT_ANNOTATED_CDS"/>
    <property type="molecule type" value="Genomic_DNA"/>
</dbReference>
<organism evidence="2">
    <name type="scientific">Capitella teleta</name>
    <name type="common">Polychaete worm</name>
    <dbReference type="NCBI Taxonomy" id="283909"/>
    <lineage>
        <taxon>Eukaryota</taxon>
        <taxon>Metazoa</taxon>
        <taxon>Spiralia</taxon>
        <taxon>Lophotrochozoa</taxon>
        <taxon>Annelida</taxon>
        <taxon>Polychaeta</taxon>
        <taxon>Sedentaria</taxon>
        <taxon>Scolecida</taxon>
        <taxon>Capitellidae</taxon>
        <taxon>Capitella</taxon>
    </lineage>
</organism>
<sequence>MKIMHLVFGAVILIQTAVNACVLTWALIEVLKMTTRNLHAPFSPSTRKPKEKPRKVVKRPKPTRVTHMNGCYICNECHDLIGSYKSNHVLIDRCFKHCRRGNEGNAYYECLDIVYGHTSFG</sequence>
<evidence type="ECO:0000313" key="4">
    <source>
        <dbReference type="Proteomes" id="UP000014760"/>
    </source>
</evidence>
<evidence type="ECO:0000256" key="1">
    <source>
        <dbReference type="SAM" id="MobiDB-lite"/>
    </source>
</evidence>
<dbReference type="AlphaFoldDB" id="R7VG11"/>
<evidence type="ECO:0000313" key="2">
    <source>
        <dbReference type="EMBL" id="ELU17564.1"/>
    </source>
</evidence>
<dbReference type="EnsemblMetazoa" id="CapteT187819">
    <property type="protein sequence ID" value="CapteP187819"/>
    <property type="gene ID" value="CapteG187819"/>
</dbReference>
<evidence type="ECO:0000313" key="3">
    <source>
        <dbReference type="EnsemblMetazoa" id="CapteP187819"/>
    </source>
</evidence>
<gene>
    <name evidence="2" type="ORF">CAPTEDRAFT_187819</name>
</gene>
<proteinExistence type="predicted"/>
<name>R7VG11_CAPTE</name>
<feature type="compositionally biased region" description="Basic residues" evidence="1">
    <location>
        <begin position="47"/>
        <end position="60"/>
    </location>
</feature>
<feature type="region of interest" description="Disordered" evidence="1">
    <location>
        <begin position="41"/>
        <end position="60"/>
    </location>
</feature>
<reference evidence="2 4" key="2">
    <citation type="journal article" date="2013" name="Nature">
        <title>Insights into bilaterian evolution from three spiralian genomes.</title>
        <authorList>
            <person name="Simakov O."/>
            <person name="Marletaz F."/>
            <person name="Cho S.J."/>
            <person name="Edsinger-Gonzales E."/>
            <person name="Havlak P."/>
            <person name="Hellsten U."/>
            <person name="Kuo D.H."/>
            <person name="Larsson T."/>
            <person name="Lv J."/>
            <person name="Arendt D."/>
            <person name="Savage R."/>
            <person name="Osoegawa K."/>
            <person name="de Jong P."/>
            <person name="Grimwood J."/>
            <person name="Chapman J.A."/>
            <person name="Shapiro H."/>
            <person name="Aerts A."/>
            <person name="Otillar R.P."/>
            <person name="Terry A.Y."/>
            <person name="Boore J.L."/>
            <person name="Grigoriev I.V."/>
            <person name="Lindberg D.R."/>
            <person name="Seaver E.C."/>
            <person name="Weisblat D.A."/>
            <person name="Putnam N.H."/>
            <person name="Rokhsar D.S."/>
        </authorList>
    </citation>
    <scope>NUCLEOTIDE SEQUENCE</scope>
    <source>
        <strain evidence="2 4">I ESC-2004</strain>
    </source>
</reference>
<reference evidence="3" key="3">
    <citation type="submission" date="2015-06" db="UniProtKB">
        <authorList>
            <consortium name="EnsemblMetazoa"/>
        </authorList>
    </citation>
    <scope>IDENTIFICATION</scope>
</reference>
<protein>
    <submittedName>
        <fullName evidence="2 3">Uncharacterized protein</fullName>
    </submittedName>
</protein>
<dbReference type="Proteomes" id="UP000014760">
    <property type="component" value="Unassembled WGS sequence"/>
</dbReference>
<dbReference type="EMBL" id="KB292450">
    <property type="protein sequence ID" value="ELU17564.1"/>
    <property type="molecule type" value="Genomic_DNA"/>
</dbReference>
<keyword evidence="4" id="KW-1185">Reference proteome</keyword>
<reference evidence="4" key="1">
    <citation type="submission" date="2012-12" db="EMBL/GenBank/DDBJ databases">
        <authorList>
            <person name="Hellsten U."/>
            <person name="Grimwood J."/>
            <person name="Chapman J.A."/>
            <person name="Shapiro H."/>
            <person name="Aerts A."/>
            <person name="Otillar R.P."/>
            <person name="Terry A.Y."/>
            <person name="Boore J.L."/>
            <person name="Simakov O."/>
            <person name="Marletaz F."/>
            <person name="Cho S.-J."/>
            <person name="Edsinger-Gonzales E."/>
            <person name="Havlak P."/>
            <person name="Kuo D.-H."/>
            <person name="Larsson T."/>
            <person name="Lv J."/>
            <person name="Arendt D."/>
            <person name="Savage R."/>
            <person name="Osoegawa K."/>
            <person name="de Jong P."/>
            <person name="Lindberg D.R."/>
            <person name="Seaver E.C."/>
            <person name="Weisblat D.A."/>
            <person name="Putnam N.H."/>
            <person name="Grigoriev I.V."/>
            <person name="Rokhsar D.S."/>
        </authorList>
    </citation>
    <scope>NUCLEOTIDE SEQUENCE</scope>
    <source>
        <strain evidence="4">I ESC-2004</strain>
    </source>
</reference>
<accession>R7VG11</accession>